<keyword evidence="2" id="KW-1185">Reference proteome</keyword>
<sequence length="368" mass="40436">MLRHFWVVPVVVLVATLCEAGCEYEAIFNFGDSNSDTGGFWSAFPEASPPNGMTYFKHPAGRASDGRLIIDFIAERIGIPFLSPYLKSIGSDYRHGANFATLASTVLLPQTSLFVSGLSPFALPIQLNQMRHFKAQVENLYSEGSTNLPPPDVFGKSLYTFYIGQNDFTSDLAKNGISGVKQRLPEVISVIIGTIKDLHALGGRAFFVQNLAPIGCYPAFLVELPHGDKDIDEFGCLIPYNNAVDEYNDMLHDALNQTRQELPDAKVIYVDSHKALRELFQHPTSHGLKYGTLACCGYGGGRYNFNPQVYCGNTKFINGQNLTASACDDPENYVSWDGIHTTEAANKIIADAIFGDDFTDPPFEVDCS</sequence>
<reference evidence="2" key="1">
    <citation type="journal article" date="2022" name="Mol. Ecol. Resour.">
        <title>The genomes of chicory, endive, great burdock and yacon provide insights into Asteraceae palaeo-polyploidization history and plant inulin production.</title>
        <authorList>
            <person name="Fan W."/>
            <person name="Wang S."/>
            <person name="Wang H."/>
            <person name="Wang A."/>
            <person name="Jiang F."/>
            <person name="Liu H."/>
            <person name="Zhao H."/>
            <person name="Xu D."/>
            <person name="Zhang Y."/>
        </authorList>
    </citation>
    <scope>NUCLEOTIDE SEQUENCE [LARGE SCALE GENOMIC DNA]</scope>
    <source>
        <strain evidence="2">cv. Yunnan</strain>
    </source>
</reference>
<accession>A0ACB8Z8D8</accession>
<organism evidence="1 2">
    <name type="scientific">Smallanthus sonchifolius</name>
    <dbReference type="NCBI Taxonomy" id="185202"/>
    <lineage>
        <taxon>Eukaryota</taxon>
        <taxon>Viridiplantae</taxon>
        <taxon>Streptophyta</taxon>
        <taxon>Embryophyta</taxon>
        <taxon>Tracheophyta</taxon>
        <taxon>Spermatophyta</taxon>
        <taxon>Magnoliopsida</taxon>
        <taxon>eudicotyledons</taxon>
        <taxon>Gunneridae</taxon>
        <taxon>Pentapetalae</taxon>
        <taxon>asterids</taxon>
        <taxon>campanulids</taxon>
        <taxon>Asterales</taxon>
        <taxon>Asteraceae</taxon>
        <taxon>Asteroideae</taxon>
        <taxon>Heliantheae alliance</taxon>
        <taxon>Millerieae</taxon>
        <taxon>Smallanthus</taxon>
    </lineage>
</organism>
<evidence type="ECO:0000313" key="2">
    <source>
        <dbReference type="Proteomes" id="UP001056120"/>
    </source>
</evidence>
<dbReference type="EMBL" id="CM042043">
    <property type="protein sequence ID" value="KAI3693980.1"/>
    <property type="molecule type" value="Genomic_DNA"/>
</dbReference>
<comment type="caution">
    <text evidence="1">The sequence shown here is derived from an EMBL/GenBank/DDBJ whole genome shotgun (WGS) entry which is preliminary data.</text>
</comment>
<evidence type="ECO:0000313" key="1">
    <source>
        <dbReference type="EMBL" id="KAI3693980.1"/>
    </source>
</evidence>
<protein>
    <submittedName>
        <fullName evidence="1">Uncharacterized protein</fullName>
    </submittedName>
</protein>
<reference evidence="1 2" key="2">
    <citation type="journal article" date="2022" name="Mol. Ecol. Resour.">
        <title>The genomes of chicory, endive, great burdock and yacon provide insights into Asteraceae paleo-polyploidization history and plant inulin production.</title>
        <authorList>
            <person name="Fan W."/>
            <person name="Wang S."/>
            <person name="Wang H."/>
            <person name="Wang A."/>
            <person name="Jiang F."/>
            <person name="Liu H."/>
            <person name="Zhao H."/>
            <person name="Xu D."/>
            <person name="Zhang Y."/>
        </authorList>
    </citation>
    <scope>NUCLEOTIDE SEQUENCE [LARGE SCALE GENOMIC DNA]</scope>
    <source>
        <strain evidence="2">cv. Yunnan</strain>
        <tissue evidence="1">Leaves</tissue>
    </source>
</reference>
<gene>
    <name evidence="1" type="ORF">L1987_76937</name>
</gene>
<name>A0ACB8Z8D8_9ASTR</name>
<proteinExistence type="predicted"/>
<dbReference type="Proteomes" id="UP001056120">
    <property type="component" value="Linkage Group LG26"/>
</dbReference>